<reference evidence="2" key="2">
    <citation type="submission" date="2019-10" db="EMBL/GenBank/DDBJ databases">
        <title>Conservation and host-specific expression of non-tandemly repeated heterogenous ribosome RNA gene in arbuscular mycorrhizal fungi.</title>
        <authorList>
            <person name="Maeda T."/>
            <person name="Kobayashi Y."/>
            <person name="Nakagawa T."/>
            <person name="Ezawa T."/>
            <person name="Yamaguchi K."/>
            <person name="Bino T."/>
            <person name="Nishimoto Y."/>
            <person name="Shigenobu S."/>
            <person name="Kawaguchi M."/>
        </authorList>
    </citation>
    <scope>NUCLEOTIDE SEQUENCE</scope>
    <source>
        <strain evidence="2">HR1</strain>
    </source>
</reference>
<evidence type="ECO:0000313" key="2">
    <source>
        <dbReference type="EMBL" id="GET01927.1"/>
    </source>
</evidence>
<dbReference type="OrthoDB" id="2333091at2759"/>
<organism evidence="1 3">
    <name type="scientific">Rhizophagus clarus</name>
    <dbReference type="NCBI Taxonomy" id="94130"/>
    <lineage>
        <taxon>Eukaryota</taxon>
        <taxon>Fungi</taxon>
        <taxon>Fungi incertae sedis</taxon>
        <taxon>Mucoromycota</taxon>
        <taxon>Glomeromycotina</taxon>
        <taxon>Glomeromycetes</taxon>
        <taxon>Glomerales</taxon>
        <taxon>Glomeraceae</taxon>
        <taxon>Rhizophagus</taxon>
    </lineage>
</organism>
<keyword evidence="3" id="KW-1185">Reference proteome</keyword>
<comment type="caution">
    <text evidence="1">The sequence shown here is derived from an EMBL/GenBank/DDBJ whole genome shotgun (WGS) entry which is preliminary data.</text>
</comment>
<evidence type="ECO:0000313" key="1">
    <source>
        <dbReference type="EMBL" id="GBC10133.1"/>
    </source>
</evidence>
<evidence type="ECO:0000313" key="3">
    <source>
        <dbReference type="Proteomes" id="UP000247702"/>
    </source>
</evidence>
<sequence>MDLKEEDCQLVSLACTEHQFFDVFKDEILNNHLWGQKFYDEEQQTYVILFNDLPQHLKNNPLAIATHRATESIIIKRRKSKYNPGEVVIEWKIKGEKNAKENYCGAGFIYIHF</sequence>
<gene>
    <name evidence="2" type="ORF">RCL2_002830900</name>
    <name evidence="1" type="ORF">RclHR1_09370003</name>
</gene>
<dbReference type="Proteomes" id="UP000247702">
    <property type="component" value="Unassembled WGS sequence"/>
</dbReference>
<reference evidence="1 3" key="1">
    <citation type="submission" date="2017-11" db="EMBL/GenBank/DDBJ databases">
        <title>The genome of Rhizophagus clarus HR1 reveals common genetic basis of auxotrophy among arbuscular mycorrhizal fungi.</title>
        <authorList>
            <person name="Kobayashi Y."/>
        </authorList>
    </citation>
    <scope>NUCLEOTIDE SEQUENCE [LARGE SCALE GENOMIC DNA]</scope>
    <source>
        <strain evidence="1 3">HR1</strain>
    </source>
</reference>
<accession>A0A2Z6SAB8</accession>
<dbReference type="EMBL" id="BEXD01004356">
    <property type="protein sequence ID" value="GBC10133.1"/>
    <property type="molecule type" value="Genomic_DNA"/>
</dbReference>
<dbReference type="EMBL" id="BLAL01000303">
    <property type="protein sequence ID" value="GET01927.1"/>
    <property type="molecule type" value="Genomic_DNA"/>
</dbReference>
<protein>
    <submittedName>
        <fullName evidence="1">Uncharacterized protein</fullName>
    </submittedName>
</protein>
<name>A0A2Z6SAB8_9GLOM</name>
<dbReference type="Proteomes" id="UP000615446">
    <property type="component" value="Unassembled WGS sequence"/>
</dbReference>
<proteinExistence type="predicted"/>
<dbReference type="AlphaFoldDB" id="A0A2Z6SAB8"/>